<evidence type="ECO:0000313" key="3">
    <source>
        <dbReference type="Proteomes" id="UP001146793"/>
    </source>
</evidence>
<dbReference type="EMBL" id="JANTQA010000023">
    <property type="protein sequence ID" value="KAJ3443656.1"/>
    <property type="molecule type" value="Genomic_DNA"/>
</dbReference>
<accession>A0AAV7ZNT1</accession>
<reference evidence="2" key="1">
    <citation type="submission" date="2022-08" db="EMBL/GenBank/DDBJ databases">
        <title>Novel sulphate-reducing endosymbionts in the free-living metamonad Anaeramoeba.</title>
        <authorList>
            <person name="Jerlstrom-Hultqvist J."/>
            <person name="Cepicka I."/>
            <person name="Gallot-Lavallee L."/>
            <person name="Salas-Leiva D."/>
            <person name="Curtis B.A."/>
            <person name="Zahonova K."/>
            <person name="Pipaliya S."/>
            <person name="Dacks J."/>
            <person name="Roger A.J."/>
        </authorList>
    </citation>
    <scope>NUCLEOTIDE SEQUENCE</scope>
    <source>
        <strain evidence="2">Busselton2</strain>
    </source>
</reference>
<comment type="caution">
    <text evidence="2">The sequence shown here is derived from an EMBL/GenBank/DDBJ whole genome shotgun (WGS) entry which is preliminary data.</text>
</comment>
<keyword evidence="1" id="KW-1133">Transmembrane helix</keyword>
<evidence type="ECO:0000256" key="1">
    <source>
        <dbReference type="SAM" id="Phobius"/>
    </source>
</evidence>
<organism evidence="2 3">
    <name type="scientific">Anaeramoeba flamelloides</name>
    <dbReference type="NCBI Taxonomy" id="1746091"/>
    <lineage>
        <taxon>Eukaryota</taxon>
        <taxon>Metamonada</taxon>
        <taxon>Anaeramoebidae</taxon>
        <taxon>Anaeramoeba</taxon>
    </lineage>
</organism>
<gene>
    <name evidence="2" type="ORF">M0812_09500</name>
</gene>
<sequence length="303" mass="35400">MIKKLFRIATSLVIFSFEFLIFFIVVCSGLLVSYWTAVILTISPFVPKRFFSQIQTKNHEKLLKQLNVSKEQFTQHMKSIKRWVVDELLEPTDHWILDLNSELSTNKTTANLILPTVSNYAKYQMINTKENKKIVKQNQNNKNIKELNHFIQHFGTETFEYISYRITQIIKSVGENNNFSELKSNSGARWNNKSFISNDPKLPTDSIIVALLLKIELELLNLPEVIHLETDSSNNRAFPVLKLYKKKLSQFAINYQKRDWLLEEGENNIFFALTLFFLIIKKNYNGILNGVNIIDNLFLSKRI</sequence>
<dbReference type="AlphaFoldDB" id="A0AAV7ZNT1"/>
<feature type="transmembrane region" description="Helical" evidence="1">
    <location>
        <begin position="12"/>
        <end position="35"/>
    </location>
</feature>
<proteinExistence type="predicted"/>
<keyword evidence="1" id="KW-0472">Membrane</keyword>
<dbReference type="Proteomes" id="UP001146793">
    <property type="component" value="Unassembled WGS sequence"/>
</dbReference>
<evidence type="ECO:0000313" key="2">
    <source>
        <dbReference type="EMBL" id="KAJ3443656.1"/>
    </source>
</evidence>
<name>A0AAV7ZNT1_9EUKA</name>
<protein>
    <submittedName>
        <fullName evidence="2">Uncharacterized protein</fullName>
    </submittedName>
</protein>
<keyword evidence="1" id="KW-0812">Transmembrane</keyword>